<evidence type="ECO:0000313" key="5">
    <source>
        <dbReference type="Proteomes" id="UP001152561"/>
    </source>
</evidence>
<feature type="region of interest" description="Disordered" evidence="1">
    <location>
        <begin position="111"/>
        <end position="137"/>
    </location>
</feature>
<keyword evidence="5" id="KW-1185">Reference proteome</keyword>
<accession>A0A9Q1MC99</accession>
<dbReference type="AlphaFoldDB" id="A0A9Q1MC99"/>
<dbReference type="Proteomes" id="UP001152561">
    <property type="component" value="Unassembled WGS sequence"/>
</dbReference>
<sequence length="371" mass="41101">MVTPQSYLQLSLHLYLGLSLLKMANNEEGEETAPPKNEWEVVALTQSVYDAAPDSRQVDLIDDSSAEFVAETSDPMFMSGHFCFPQNQHENSALKPDNDEVLNEQGGEDATPEFVADKGVNSDTYEDSTKTQGLNSMEFPRDQIFDEKGSKDATPEFVADKGVNSDTYEESTKTKRLSTTEFPGDQIFDEKVNILSLSGADFEEAAALQVSNMVDKEQNFFGTFHSEEPMGGGASAEETNMLAEPVELFHQDIDSGITNSPKAAKDEDNNDAVNLPCQAWWKRRAVSLIAHAKDANAFWSIFIAAAVMGIVVIGQRWQLERWKVLQMKWQFGGHDERMSRAFVSPISRLKEVMIGSGRSGSFIRGSASAQR</sequence>
<name>A0A9Q1MC99_9SOLA</name>
<evidence type="ECO:0000256" key="1">
    <source>
        <dbReference type="SAM" id="MobiDB-lite"/>
    </source>
</evidence>
<comment type="caution">
    <text evidence="4">The sequence shown here is derived from an EMBL/GenBank/DDBJ whole genome shotgun (WGS) entry which is preliminary data.</text>
</comment>
<dbReference type="EMBL" id="JAJAGQ010000008">
    <property type="protein sequence ID" value="KAJ8556304.1"/>
    <property type="molecule type" value="Genomic_DNA"/>
</dbReference>
<dbReference type="PANTHER" id="PTHR34797:SF7">
    <property type="entry name" value="ATG8-INTERACTING PROTEIN 1-LIKE ISOFORM X1"/>
    <property type="match status" value="1"/>
</dbReference>
<feature type="signal peptide" evidence="3">
    <location>
        <begin position="1"/>
        <end position="26"/>
    </location>
</feature>
<dbReference type="InterPro" id="IPR040304">
    <property type="entry name" value="ATG8-IP-1/2"/>
</dbReference>
<dbReference type="PANTHER" id="PTHR34797">
    <property type="entry name" value="ATG8-INTERACTING PROTEIN 2"/>
    <property type="match status" value="1"/>
</dbReference>
<gene>
    <name evidence="4" type="ORF">K7X08_023062</name>
</gene>
<keyword evidence="3" id="KW-0732">Signal</keyword>
<organism evidence="4 5">
    <name type="scientific">Anisodus acutangulus</name>
    <dbReference type="NCBI Taxonomy" id="402998"/>
    <lineage>
        <taxon>Eukaryota</taxon>
        <taxon>Viridiplantae</taxon>
        <taxon>Streptophyta</taxon>
        <taxon>Embryophyta</taxon>
        <taxon>Tracheophyta</taxon>
        <taxon>Spermatophyta</taxon>
        <taxon>Magnoliopsida</taxon>
        <taxon>eudicotyledons</taxon>
        <taxon>Gunneridae</taxon>
        <taxon>Pentapetalae</taxon>
        <taxon>asterids</taxon>
        <taxon>lamiids</taxon>
        <taxon>Solanales</taxon>
        <taxon>Solanaceae</taxon>
        <taxon>Solanoideae</taxon>
        <taxon>Hyoscyameae</taxon>
        <taxon>Anisodus</taxon>
    </lineage>
</organism>
<evidence type="ECO:0000313" key="4">
    <source>
        <dbReference type="EMBL" id="KAJ8556304.1"/>
    </source>
</evidence>
<keyword evidence="2" id="KW-1133">Transmembrane helix</keyword>
<proteinExistence type="predicted"/>
<reference evidence="5" key="1">
    <citation type="journal article" date="2023" name="Proc. Natl. Acad. Sci. U.S.A.">
        <title>Genomic and structural basis for evolution of tropane alkaloid biosynthesis.</title>
        <authorList>
            <person name="Wanga Y.-J."/>
            <person name="Taina T."/>
            <person name="Yua J.-Y."/>
            <person name="Lia J."/>
            <person name="Xua B."/>
            <person name="Chenc J."/>
            <person name="D'Auriad J.C."/>
            <person name="Huanga J.-P."/>
            <person name="Huanga S.-X."/>
        </authorList>
    </citation>
    <scope>NUCLEOTIDE SEQUENCE [LARGE SCALE GENOMIC DNA]</scope>
    <source>
        <strain evidence="5">cv. KIB-2019</strain>
    </source>
</reference>
<protein>
    <submittedName>
        <fullName evidence="4">Uncharacterized protein</fullName>
    </submittedName>
</protein>
<evidence type="ECO:0000256" key="2">
    <source>
        <dbReference type="SAM" id="Phobius"/>
    </source>
</evidence>
<feature type="chain" id="PRO_5040285355" evidence="3">
    <location>
        <begin position="27"/>
        <end position="371"/>
    </location>
</feature>
<evidence type="ECO:0000256" key="3">
    <source>
        <dbReference type="SAM" id="SignalP"/>
    </source>
</evidence>
<keyword evidence="2" id="KW-0472">Membrane</keyword>
<dbReference type="OrthoDB" id="604034at2759"/>
<feature type="transmembrane region" description="Helical" evidence="2">
    <location>
        <begin position="297"/>
        <end position="317"/>
    </location>
</feature>
<keyword evidence="2" id="KW-0812">Transmembrane</keyword>